<dbReference type="STRING" id="582672.SAMN05216360_104211"/>
<evidence type="ECO:0000313" key="3">
    <source>
        <dbReference type="Proteomes" id="UP000198704"/>
    </source>
</evidence>
<dbReference type="OrthoDB" id="8004982at2"/>
<protein>
    <submittedName>
        <fullName evidence="2">Uncharacterized protein</fullName>
    </submittedName>
</protein>
<feature type="compositionally biased region" description="Polar residues" evidence="1">
    <location>
        <begin position="231"/>
        <end position="241"/>
    </location>
</feature>
<organism evidence="2 3">
    <name type="scientific">Methylobacterium phyllostachyos</name>
    <dbReference type="NCBI Taxonomy" id="582672"/>
    <lineage>
        <taxon>Bacteria</taxon>
        <taxon>Pseudomonadati</taxon>
        <taxon>Pseudomonadota</taxon>
        <taxon>Alphaproteobacteria</taxon>
        <taxon>Hyphomicrobiales</taxon>
        <taxon>Methylobacteriaceae</taxon>
        <taxon>Methylobacterium</taxon>
    </lineage>
</organism>
<reference evidence="3" key="1">
    <citation type="submission" date="2016-10" db="EMBL/GenBank/DDBJ databases">
        <authorList>
            <person name="Varghese N."/>
            <person name="Submissions S."/>
        </authorList>
    </citation>
    <scope>NUCLEOTIDE SEQUENCE [LARGE SCALE GENOMIC DNA]</scope>
    <source>
        <strain evidence="3">BL47</strain>
    </source>
</reference>
<proteinExistence type="predicted"/>
<dbReference type="EMBL" id="FNHS01000004">
    <property type="protein sequence ID" value="SDM90593.1"/>
    <property type="molecule type" value="Genomic_DNA"/>
</dbReference>
<sequence length="264" mass="28883">MRRSTSEFRTQFTAYDRATAVIHTVDDAEIVIVEAIKGSMNRTRDMKEQAHEITQALDTAGFEIRYRPLGILPDEDAARYGKAPTEVARQEEAERQRAVELGLTPPAGSAARVGEARRTGDWSKVSDADWKAWVDVLRQSNPAAAAEFLPTYQDLAGLHGLYVRGDGTVKRLDRAAFDAGVLGIIERDLKPDEDAPGYLKAVRLLRGALPRSRRSTTPLAARPRTVPRVTSGRSASASSTVARPPDRSGASPSVRRTSPRPSPR</sequence>
<gene>
    <name evidence="2" type="ORF">SAMN05216360_104211</name>
</gene>
<dbReference type="RefSeq" id="WP_091714846.1">
    <property type="nucleotide sequence ID" value="NZ_FNHS01000004.1"/>
</dbReference>
<feature type="region of interest" description="Disordered" evidence="1">
    <location>
        <begin position="211"/>
        <end position="264"/>
    </location>
</feature>
<dbReference type="Proteomes" id="UP000198704">
    <property type="component" value="Unassembled WGS sequence"/>
</dbReference>
<evidence type="ECO:0000256" key="1">
    <source>
        <dbReference type="SAM" id="MobiDB-lite"/>
    </source>
</evidence>
<accession>A0A1G9X2G9</accession>
<dbReference type="AlphaFoldDB" id="A0A1G9X2G9"/>
<keyword evidence="3" id="KW-1185">Reference proteome</keyword>
<evidence type="ECO:0000313" key="2">
    <source>
        <dbReference type="EMBL" id="SDM90593.1"/>
    </source>
</evidence>
<name>A0A1G9X2G9_9HYPH</name>